<dbReference type="Proteomes" id="UP001303115">
    <property type="component" value="Unassembled WGS sequence"/>
</dbReference>
<organism evidence="2 3">
    <name type="scientific">Parachaetomium inaequale</name>
    <dbReference type="NCBI Taxonomy" id="2588326"/>
    <lineage>
        <taxon>Eukaryota</taxon>
        <taxon>Fungi</taxon>
        <taxon>Dikarya</taxon>
        <taxon>Ascomycota</taxon>
        <taxon>Pezizomycotina</taxon>
        <taxon>Sordariomycetes</taxon>
        <taxon>Sordariomycetidae</taxon>
        <taxon>Sordariales</taxon>
        <taxon>Chaetomiaceae</taxon>
        <taxon>Parachaetomium</taxon>
    </lineage>
</organism>
<name>A0AAN6SMB0_9PEZI</name>
<accession>A0AAN6SMB0</accession>
<feature type="non-terminal residue" evidence="2">
    <location>
        <position position="1"/>
    </location>
</feature>
<feature type="chain" id="PRO_5043055398" description="Secreted protein" evidence="1">
    <location>
        <begin position="24"/>
        <end position="151"/>
    </location>
</feature>
<feature type="signal peptide" evidence="1">
    <location>
        <begin position="1"/>
        <end position="23"/>
    </location>
</feature>
<sequence>TMVLPSKSALLAAALALARPGSAELLAVIEKNPTLLSGRECYDQAKSYTIESFGDAHAPSVGASCSVKGTVLAASRKDHGTSLEGCNSGDYSDGWRVCLAPYGGNVHNGKGQHQRCLKEETSIFNCAPVGAGICYTNMIRVLKCPGEWHND</sequence>
<proteinExistence type="predicted"/>
<evidence type="ECO:0008006" key="4">
    <source>
        <dbReference type="Google" id="ProtNLM"/>
    </source>
</evidence>
<protein>
    <recommendedName>
        <fullName evidence="4">Secreted protein</fullName>
    </recommendedName>
</protein>
<evidence type="ECO:0000313" key="2">
    <source>
        <dbReference type="EMBL" id="KAK4032385.1"/>
    </source>
</evidence>
<evidence type="ECO:0000256" key="1">
    <source>
        <dbReference type="SAM" id="SignalP"/>
    </source>
</evidence>
<comment type="caution">
    <text evidence="2">The sequence shown here is derived from an EMBL/GenBank/DDBJ whole genome shotgun (WGS) entry which is preliminary data.</text>
</comment>
<reference evidence="3" key="1">
    <citation type="journal article" date="2023" name="Mol. Phylogenet. Evol.">
        <title>Genome-scale phylogeny and comparative genomics of the fungal order Sordariales.</title>
        <authorList>
            <person name="Hensen N."/>
            <person name="Bonometti L."/>
            <person name="Westerberg I."/>
            <person name="Brannstrom I.O."/>
            <person name="Guillou S."/>
            <person name="Cros-Aarteil S."/>
            <person name="Calhoun S."/>
            <person name="Haridas S."/>
            <person name="Kuo A."/>
            <person name="Mondo S."/>
            <person name="Pangilinan J."/>
            <person name="Riley R."/>
            <person name="LaButti K."/>
            <person name="Andreopoulos B."/>
            <person name="Lipzen A."/>
            <person name="Chen C."/>
            <person name="Yan M."/>
            <person name="Daum C."/>
            <person name="Ng V."/>
            <person name="Clum A."/>
            <person name="Steindorff A."/>
            <person name="Ohm R.A."/>
            <person name="Martin F."/>
            <person name="Silar P."/>
            <person name="Natvig D.O."/>
            <person name="Lalanne C."/>
            <person name="Gautier V."/>
            <person name="Ament-Velasquez S.L."/>
            <person name="Kruys A."/>
            <person name="Hutchinson M.I."/>
            <person name="Powell A.J."/>
            <person name="Barry K."/>
            <person name="Miller A.N."/>
            <person name="Grigoriev I.V."/>
            <person name="Debuchy R."/>
            <person name="Gladieux P."/>
            <person name="Hiltunen Thoren M."/>
            <person name="Johannesson H."/>
        </authorList>
    </citation>
    <scope>NUCLEOTIDE SEQUENCE [LARGE SCALE GENOMIC DNA]</scope>
    <source>
        <strain evidence="3">CBS 284.82</strain>
    </source>
</reference>
<keyword evidence="1" id="KW-0732">Signal</keyword>
<dbReference type="AlphaFoldDB" id="A0AAN6SMB0"/>
<keyword evidence="3" id="KW-1185">Reference proteome</keyword>
<evidence type="ECO:0000313" key="3">
    <source>
        <dbReference type="Proteomes" id="UP001303115"/>
    </source>
</evidence>
<dbReference type="EMBL" id="MU854616">
    <property type="protein sequence ID" value="KAK4032385.1"/>
    <property type="molecule type" value="Genomic_DNA"/>
</dbReference>
<gene>
    <name evidence="2" type="ORF">C8A01DRAFT_20541</name>
</gene>